<dbReference type="Proteomes" id="UP000225448">
    <property type="component" value="Segment"/>
</dbReference>
<protein>
    <submittedName>
        <fullName evidence="3">Uncharacterized protein</fullName>
    </submittedName>
</protein>
<evidence type="ECO:0000313" key="4">
    <source>
        <dbReference type="Proteomes" id="UP000225448"/>
    </source>
</evidence>
<accession>A0A1Y0STY8</accession>
<organism evidence="3 4">
    <name type="scientific">Pseudomonas phage Phabio</name>
    <dbReference type="NCBI Taxonomy" id="2006668"/>
    <lineage>
        <taxon>Viruses</taxon>
        <taxon>Duplodnaviria</taxon>
        <taxon>Heunggongvirae</taxon>
        <taxon>Uroviricota</taxon>
        <taxon>Caudoviricetes</taxon>
        <taxon>Chimalliviridae</taxon>
        <taxon>Phabiovirus</taxon>
        <taxon>Phabiovirus phabio</taxon>
    </lineage>
</organism>
<sequence length="59" mass="6779">MRTAQSNYVPRHNYSPKETQGEVGQRKQKRDTSVDWVTIPRLTVVTLCLFVVTLVFNGI</sequence>
<name>A0A1Y0STY8_9CAUD</name>
<keyword evidence="4" id="KW-1185">Reference proteome</keyword>
<keyword evidence="2" id="KW-1133">Transmembrane helix</keyword>
<evidence type="ECO:0000313" key="3">
    <source>
        <dbReference type="EMBL" id="ARV76780.1"/>
    </source>
</evidence>
<evidence type="ECO:0000256" key="1">
    <source>
        <dbReference type="SAM" id="MobiDB-lite"/>
    </source>
</evidence>
<gene>
    <name evidence="3" type="ORF">PHABIO_149</name>
</gene>
<feature type="transmembrane region" description="Helical" evidence="2">
    <location>
        <begin position="36"/>
        <end position="56"/>
    </location>
</feature>
<evidence type="ECO:0000256" key="2">
    <source>
        <dbReference type="SAM" id="Phobius"/>
    </source>
</evidence>
<reference evidence="3 4" key="1">
    <citation type="submission" date="2017-05" db="EMBL/GenBank/DDBJ databases">
        <authorList>
            <person name="Song R."/>
            <person name="Chenine A.L."/>
            <person name="Ruprecht R.M."/>
        </authorList>
    </citation>
    <scope>NUCLEOTIDE SEQUENCE [LARGE SCALE GENOMIC DNA]</scope>
</reference>
<proteinExistence type="predicted"/>
<keyword evidence="2" id="KW-0812">Transmembrane</keyword>
<keyword evidence="2" id="KW-0472">Membrane</keyword>
<dbReference type="EMBL" id="MF042360">
    <property type="protein sequence ID" value="ARV76780.1"/>
    <property type="molecule type" value="Genomic_DNA"/>
</dbReference>
<feature type="region of interest" description="Disordered" evidence="1">
    <location>
        <begin position="1"/>
        <end position="32"/>
    </location>
</feature>